<dbReference type="WBParaSite" id="TCONS_00008772.p1">
    <property type="protein sequence ID" value="TCONS_00008772.p1"/>
    <property type="gene ID" value="XLOC_006662"/>
</dbReference>
<dbReference type="WBParaSite" id="SSTP_0000153200.1">
    <property type="protein sequence ID" value="SSTP_0000153200.1"/>
    <property type="gene ID" value="SSTP_0000153200"/>
</dbReference>
<dbReference type="Proteomes" id="UP000035681">
    <property type="component" value="Unplaced"/>
</dbReference>
<sequence length="568" mass="65128">MEKNFNDSWDILKQLMENNLNDLVPPVSNVDPKIVELKDAYIKLKDYHGKLKDMAAEKKFKFKKIQTDIRYINLKVKLGKEELDLNIKDLDVKRYSVQKNLDLLFNLKSTTSDKEMTKIGEELSRSYQELKDTIQWSEENHEISMLDYENTKLEERKNSLQSEIEKLRSRLEYIRNEVSMQDKNNIYKWIVKMSSLAIEERKLYKKLKDSKDKMKCNNNMLQEKNLNSSVSLNNSVLVLPNSQSSMRSNHKVGRSHSKSSNVDDNKSISSSCTSSKNEKKSGIKPTICKVNESPIEYVSEMNKVLNYSFANSQCSIISSGTSDRSSDEQNDNFMDVMQTITESNTPSLESKPISTAFKNLTNYSVSNQTNYTEKNPNTVNIDSILNASNLFDSCQEEDYNFEKDLLNMGDISDKKDNSLKFSDIGSETIDTNLFNNDGDFIMDYDDKTDDTPKTVLFDDVIDIIKIPSRNKPIDNFTMSDDLEALLGSENQDQDDDDKDLHIFLNSSIPSETDDDRNHMDSDLGLDFNILDNDLLIDDDMESDDDPIFGEDFGKSNTNFGDFGSFFDS</sequence>
<feature type="coiled-coil region" evidence="1">
    <location>
        <begin position="143"/>
        <end position="177"/>
    </location>
</feature>
<protein>
    <submittedName>
        <fullName evidence="5">Guanylate cyclase domain-containing protein</fullName>
    </submittedName>
    <submittedName>
        <fullName evidence="4">PH domain-containing protein</fullName>
    </submittedName>
</protein>
<dbReference type="AlphaFoldDB" id="A0A0K0DWB5"/>
<evidence type="ECO:0000256" key="2">
    <source>
        <dbReference type="SAM" id="MobiDB-lite"/>
    </source>
</evidence>
<keyword evidence="1" id="KW-0175">Coiled coil</keyword>
<keyword evidence="3" id="KW-1185">Reference proteome</keyword>
<proteinExistence type="predicted"/>
<organism evidence="4">
    <name type="scientific">Strongyloides stercoralis</name>
    <name type="common">Threadworm</name>
    <dbReference type="NCBI Taxonomy" id="6248"/>
    <lineage>
        <taxon>Eukaryota</taxon>
        <taxon>Metazoa</taxon>
        <taxon>Ecdysozoa</taxon>
        <taxon>Nematoda</taxon>
        <taxon>Chromadorea</taxon>
        <taxon>Rhabditida</taxon>
        <taxon>Tylenchina</taxon>
        <taxon>Panagrolaimomorpha</taxon>
        <taxon>Strongyloidoidea</taxon>
        <taxon>Strongyloididae</taxon>
        <taxon>Strongyloides</taxon>
    </lineage>
</organism>
<evidence type="ECO:0000313" key="4">
    <source>
        <dbReference type="WBParaSite" id="SSTP_0000153200.1"/>
    </source>
</evidence>
<evidence type="ECO:0000313" key="3">
    <source>
        <dbReference type="Proteomes" id="UP000035681"/>
    </source>
</evidence>
<evidence type="ECO:0000256" key="1">
    <source>
        <dbReference type="SAM" id="Coils"/>
    </source>
</evidence>
<feature type="region of interest" description="Disordered" evidence="2">
    <location>
        <begin position="240"/>
        <end position="283"/>
    </location>
</feature>
<evidence type="ECO:0000313" key="5">
    <source>
        <dbReference type="WBParaSite" id="TCONS_00008772.p1"/>
    </source>
</evidence>
<feature type="compositionally biased region" description="Basic residues" evidence="2">
    <location>
        <begin position="248"/>
        <end position="257"/>
    </location>
</feature>
<accession>A0A0K0DWB5</accession>
<name>A0A0K0DWB5_STRER</name>
<reference evidence="4" key="1">
    <citation type="submission" date="2015-08" db="UniProtKB">
        <authorList>
            <consortium name="WormBaseParasite"/>
        </authorList>
    </citation>
    <scope>IDENTIFICATION</scope>
</reference>